<organism evidence="14 15">
    <name type="scientific">Oedothorax gibbosus</name>
    <dbReference type="NCBI Taxonomy" id="931172"/>
    <lineage>
        <taxon>Eukaryota</taxon>
        <taxon>Metazoa</taxon>
        <taxon>Ecdysozoa</taxon>
        <taxon>Arthropoda</taxon>
        <taxon>Chelicerata</taxon>
        <taxon>Arachnida</taxon>
        <taxon>Araneae</taxon>
        <taxon>Araneomorphae</taxon>
        <taxon>Entelegynae</taxon>
        <taxon>Araneoidea</taxon>
        <taxon>Linyphiidae</taxon>
        <taxon>Erigoninae</taxon>
        <taxon>Oedothorax</taxon>
    </lineage>
</organism>
<reference evidence="14 15" key="1">
    <citation type="journal article" date="2022" name="Nat. Ecol. Evol.">
        <title>A masculinizing supergene underlies an exaggerated male reproductive morph in a spider.</title>
        <authorList>
            <person name="Hendrickx F."/>
            <person name="De Corte Z."/>
            <person name="Sonet G."/>
            <person name="Van Belleghem S.M."/>
            <person name="Kostlbacher S."/>
            <person name="Vangestel C."/>
        </authorList>
    </citation>
    <scope>NUCLEOTIDE SEQUENCE [LARGE SCALE GENOMIC DNA]</scope>
    <source>
        <strain evidence="14">W744_W776</strain>
    </source>
</reference>
<evidence type="ECO:0000256" key="12">
    <source>
        <dbReference type="RuleBase" id="RU000679"/>
    </source>
</evidence>
<comment type="similarity">
    <text evidence="2 12">Belongs to the amiloride-sensitive sodium channel (TC 1.A.6) family.</text>
</comment>
<sequence>MANDSVMATMPPKQTASTAQYARGLFEDSLVTGVPQIINTQKVGRKVLKSVVLACCLIGFVYQTTGFLKIFWNYPTVLDIDVDYPEVIEPPAITYCNLNGIKRIQFCKRYPNSCETPSDIQEFCKKFPNTCEVNDLSNLKYPKEDAWNFEENIRDDYLKFFGHFSNETLKFCRKLRNRNDYEVCRRNDTIHMKMSTGTTGYRNCYTIYSNIKSENLNTHSVLVPKRKEALFHLTFDMAAEEYFRPDREVGVAIAIHSPNTLVNPFYEGFVIKPSRLYTVHLKMVEEKLLPSPYETECKDYKSMWKLRGGKGPLNQDMCVAECVYNASLEKCNCVDPNIMYHHNNRICTEDELNDCFFFNISECYSLCQQPCEFTDFEYDVQERVLEDPSYSSVEDFKSDEPVSKRAAVMLIFLKRPEVIIYSHRPQYEDIEVFSFLGGYVGMWLGISLIAVFDFLESVVLTFCFWIKKKL</sequence>
<evidence type="ECO:0000313" key="15">
    <source>
        <dbReference type="Proteomes" id="UP000827092"/>
    </source>
</evidence>
<dbReference type="Gene3D" id="1.10.287.770">
    <property type="entry name" value="YojJ-like"/>
    <property type="match status" value="1"/>
</dbReference>
<feature type="transmembrane region" description="Helical" evidence="13">
    <location>
        <begin position="442"/>
        <end position="466"/>
    </location>
</feature>
<dbReference type="PANTHER" id="PTHR11690">
    <property type="entry name" value="AMILORIDE-SENSITIVE SODIUM CHANNEL-RELATED"/>
    <property type="match status" value="1"/>
</dbReference>
<proteinExistence type="inferred from homology"/>
<evidence type="ECO:0000256" key="3">
    <source>
        <dbReference type="ARBA" id="ARBA00022448"/>
    </source>
</evidence>
<evidence type="ECO:0000256" key="8">
    <source>
        <dbReference type="ARBA" id="ARBA00023065"/>
    </source>
</evidence>
<dbReference type="Proteomes" id="UP000827092">
    <property type="component" value="Unassembled WGS sequence"/>
</dbReference>
<keyword evidence="4 12" id="KW-0894">Sodium channel</keyword>
<accession>A0AAV6VTS6</accession>
<dbReference type="GO" id="GO:0005886">
    <property type="term" value="C:plasma membrane"/>
    <property type="evidence" value="ECO:0007669"/>
    <property type="project" value="TreeGrafter"/>
</dbReference>
<evidence type="ECO:0000256" key="7">
    <source>
        <dbReference type="ARBA" id="ARBA00023053"/>
    </source>
</evidence>
<dbReference type="EMBL" id="JAFNEN010000020">
    <property type="protein sequence ID" value="KAG8200099.1"/>
    <property type="molecule type" value="Genomic_DNA"/>
</dbReference>
<evidence type="ECO:0000256" key="9">
    <source>
        <dbReference type="ARBA" id="ARBA00023136"/>
    </source>
</evidence>
<keyword evidence="9 13" id="KW-0472">Membrane</keyword>
<dbReference type="InterPro" id="IPR001873">
    <property type="entry name" value="ENaC"/>
</dbReference>
<name>A0AAV6VTS6_9ARAC</name>
<keyword evidence="15" id="KW-1185">Reference proteome</keyword>
<evidence type="ECO:0000256" key="10">
    <source>
        <dbReference type="ARBA" id="ARBA00023201"/>
    </source>
</evidence>
<comment type="caution">
    <text evidence="14">The sequence shown here is derived from an EMBL/GenBank/DDBJ whole genome shotgun (WGS) entry which is preliminary data.</text>
</comment>
<keyword evidence="6 13" id="KW-1133">Transmembrane helix</keyword>
<evidence type="ECO:0000256" key="6">
    <source>
        <dbReference type="ARBA" id="ARBA00022989"/>
    </source>
</evidence>
<evidence type="ECO:0000256" key="11">
    <source>
        <dbReference type="ARBA" id="ARBA00023303"/>
    </source>
</evidence>
<dbReference type="Gene3D" id="2.60.470.10">
    <property type="entry name" value="Acid-sensing ion channels like domains"/>
    <property type="match status" value="1"/>
</dbReference>
<evidence type="ECO:0000256" key="2">
    <source>
        <dbReference type="ARBA" id="ARBA00007193"/>
    </source>
</evidence>
<keyword evidence="10 12" id="KW-0739">Sodium transport</keyword>
<feature type="transmembrane region" description="Helical" evidence="13">
    <location>
        <begin position="51"/>
        <end position="72"/>
    </location>
</feature>
<dbReference type="GO" id="GO:0015280">
    <property type="term" value="F:ligand-gated sodium channel activity"/>
    <property type="evidence" value="ECO:0007669"/>
    <property type="project" value="TreeGrafter"/>
</dbReference>
<evidence type="ECO:0000256" key="5">
    <source>
        <dbReference type="ARBA" id="ARBA00022692"/>
    </source>
</evidence>
<evidence type="ECO:0000313" key="14">
    <source>
        <dbReference type="EMBL" id="KAG8200099.1"/>
    </source>
</evidence>
<comment type="subcellular location">
    <subcellularLocation>
        <location evidence="1">Membrane</location>
        <topology evidence="1">Multi-pass membrane protein</topology>
    </subcellularLocation>
</comment>
<evidence type="ECO:0000256" key="1">
    <source>
        <dbReference type="ARBA" id="ARBA00004141"/>
    </source>
</evidence>
<keyword evidence="7" id="KW-0915">Sodium</keyword>
<evidence type="ECO:0000256" key="13">
    <source>
        <dbReference type="SAM" id="Phobius"/>
    </source>
</evidence>
<evidence type="ECO:0000256" key="4">
    <source>
        <dbReference type="ARBA" id="ARBA00022461"/>
    </source>
</evidence>
<keyword evidence="8 12" id="KW-0406">Ion transport</keyword>
<dbReference type="Pfam" id="PF00858">
    <property type="entry name" value="ASC"/>
    <property type="match status" value="1"/>
</dbReference>
<keyword evidence="5 12" id="KW-0812">Transmembrane</keyword>
<dbReference type="PRINTS" id="PR01078">
    <property type="entry name" value="AMINACHANNEL"/>
</dbReference>
<keyword evidence="11 12" id="KW-0407">Ion channel</keyword>
<keyword evidence="3 12" id="KW-0813">Transport</keyword>
<dbReference type="AlphaFoldDB" id="A0AAV6VTS6"/>
<protein>
    <submittedName>
        <fullName evidence="14">Uncharacterized protein</fullName>
    </submittedName>
</protein>
<gene>
    <name evidence="14" type="ORF">JTE90_001955</name>
</gene>